<organism evidence="5 6">
    <name type="scientific">Triparma retinervis</name>
    <dbReference type="NCBI Taxonomy" id="2557542"/>
    <lineage>
        <taxon>Eukaryota</taxon>
        <taxon>Sar</taxon>
        <taxon>Stramenopiles</taxon>
        <taxon>Ochrophyta</taxon>
        <taxon>Bolidophyceae</taxon>
        <taxon>Parmales</taxon>
        <taxon>Triparmaceae</taxon>
        <taxon>Triparma</taxon>
    </lineage>
</organism>
<evidence type="ECO:0000256" key="3">
    <source>
        <dbReference type="SAM" id="MobiDB-lite"/>
    </source>
</evidence>
<evidence type="ECO:0000256" key="2">
    <source>
        <dbReference type="PROSITE-ProRule" id="PRU00192"/>
    </source>
</evidence>
<reference evidence="5" key="1">
    <citation type="submission" date="2022-07" db="EMBL/GenBank/DDBJ databases">
        <title>Genome analysis of Parmales, a sister group of diatoms, reveals the evolutionary specialization of diatoms from phago-mixotrophs to photoautotrophs.</title>
        <authorList>
            <person name="Ban H."/>
            <person name="Sato S."/>
            <person name="Yoshikawa S."/>
            <person name="Kazumasa Y."/>
            <person name="Nakamura Y."/>
            <person name="Ichinomiya M."/>
            <person name="Saitoh K."/>
            <person name="Sato N."/>
            <person name="Blanc-Mathieu R."/>
            <person name="Endo H."/>
            <person name="Kuwata A."/>
            <person name="Ogata H."/>
        </authorList>
    </citation>
    <scope>NUCLEOTIDE SEQUENCE</scope>
</reference>
<dbReference type="EMBL" id="BRXZ01002588">
    <property type="protein sequence ID" value="GMH65641.1"/>
    <property type="molecule type" value="Genomic_DNA"/>
</dbReference>
<sequence>MSNELIFSSFVFIQKKSNRSSFVSKLTSNWKRRLMEIRRGSVLSVYDVHGSSSRLTLSIKLLRGSNVSRSNNSGLECLALSYVGPDGAPGSLTFYPESTAHAGGAQAVESSFTRSSSLSAGDGGSTFEEARNSVRLSIGAVTVLNRWQTVLTTAIANADVFDSKPEDLGVQGGSLKSLLGKKSLTMEEAENIKNMMRTDNTFVHSEDDNEMERILKECNEMEAAISKEIEAEVMGAALIGSAATGAIGDAVDDDAVEESVGDSRRKSARDIIKDLNGRIMSASTIPPPLKPAPPPTKKPPPPPPRVRRSSSSATYDFTASEDWQVDLTEGEVCEVVNSEDDGWTKVRKAGGVEGFVPTDYLAAGGEK</sequence>
<feature type="region of interest" description="Disordered" evidence="3">
    <location>
        <begin position="278"/>
        <end position="321"/>
    </location>
</feature>
<feature type="compositionally biased region" description="Pro residues" evidence="3">
    <location>
        <begin position="285"/>
        <end position="304"/>
    </location>
</feature>
<gene>
    <name evidence="5" type="ORF">TrRE_jg1983</name>
</gene>
<dbReference type="SUPFAM" id="SSF50044">
    <property type="entry name" value="SH3-domain"/>
    <property type="match status" value="1"/>
</dbReference>
<name>A0A9W7A7N5_9STRA</name>
<dbReference type="OrthoDB" id="4062651at2759"/>
<comment type="caution">
    <text evidence="5">The sequence shown here is derived from an EMBL/GenBank/DDBJ whole genome shotgun (WGS) entry which is preliminary data.</text>
</comment>
<dbReference type="Gene3D" id="2.30.30.40">
    <property type="entry name" value="SH3 Domains"/>
    <property type="match status" value="1"/>
</dbReference>
<dbReference type="SMART" id="SM00326">
    <property type="entry name" value="SH3"/>
    <property type="match status" value="1"/>
</dbReference>
<feature type="domain" description="SH3" evidence="4">
    <location>
        <begin position="306"/>
        <end position="366"/>
    </location>
</feature>
<proteinExistence type="predicted"/>
<evidence type="ECO:0000259" key="4">
    <source>
        <dbReference type="PROSITE" id="PS50002"/>
    </source>
</evidence>
<dbReference type="InterPro" id="IPR036028">
    <property type="entry name" value="SH3-like_dom_sf"/>
</dbReference>
<evidence type="ECO:0000313" key="6">
    <source>
        <dbReference type="Proteomes" id="UP001165082"/>
    </source>
</evidence>
<accession>A0A9W7A7N5</accession>
<protein>
    <recommendedName>
        <fullName evidence="4">SH3 domain-containing protein</fullName>
    </recommendedName>
</protein>
<evidence type="ECO:0000256" key="1">
    <source>
        <dbReference type="ARBA" id="ARBA00022443"/>
    </source>
</evidence>
<dbReference type="AlphaFoldDB" id="A0A9W7A7N5"/>
<keyword evidence="6" id="KW-1185">Reference proteome</keyword>
<dbReference type="Pfam" id="PF00018">
    <property type="entry name" value="SH3_1"/>
    <property type="match status" value="1"/>
</dbReference>
<dbReference type="PROSITE" id="PS50002">
    <property type="entry name" value="SH3"/>
    <property type="match status" value="1"/>
</dbReference>
<dbReference type="Proteomes" id="UP001165082">
    <property type="component" value="Unassembled WGS sequence"/>
</dbReference>
<dbReference type="InterPro" id="IPR001452">
    <property type="entry name" value="SH3_domain"/>
</dbReference>
<keyword evidence="1 2" id="KW-0728">SH3 domain</keyword>
<evidence type="ECO:0000313" key="5">
    <source>
        <dbReference type="EMBL" id="GMH65641.1"/>
    </source>
</evidence>